<comment type="caution">
    <text evidence="1">The sequence shown here is derived from an EMBL/GenBank/DDBJ whole genome shotgun (WGS) entry which is preliminary data.</text>
</comment>
<reference evidence="1" key="2">
    <citation type="submission" date="2023-02" db="EMBL/GenBank/DDBJ databases">
        <authorList>
            <person name="Sun Q."/>
            <person name="Mori K."/>
        </authorList>
    </citation>
    <scope>NUCLEOTIDE SEQUENCE</scope>
    <source>
        <strain evidence="1">NBRC 112290</strain>
    </source>
</reference>
<protein>
    <submittedName>
        <fullName evidence="1">Uncharacterized protein</fullName>
    </submittedName>
</protein>
<accession>A0AA37UH82</accession>
<evidence type="ECO:0000313" key="2">
    <source>
        <dbReference type="Proteomes" id="UP001157161"/>
    </source>
</evidence>
<dbReference type="Proteomes" id="UP001157161">
    <property type="component" value="Unassembled WGS sequence"/>
</dbReference>
<evidence type="ECO:0000313" key="1">
    <source>
        <dbReference type="EMBL" id="GMA30384.1"/>
    </source>
</evidence>
<gene>
    <name evidence="1" type="ORF">GCM10025875_03760</name>
</gene>
<proteinExistence type="predicted"/>
<reference evidence="1" key="1">
    <citation type="journal article" date="2014" name="Int. J. Syst. Evol. Microbiol.">
        <title>Complete genome sequence of Corynebacterium casei LMG S-19264T (=DSM 44701T), isolated from a smear-ripened cheese.</title>
        <authorList>
            <consortium name="US DOE Joint Genome Institute (JGI-PGF)"/>
            <person name="Walter F."/>
            <person name="Albersmeier A."/>
            <person name="Kalinowski J."/>
            <person name="Ruckert C."/>
        </authorList>
    </citation>
    <scope>NUCLEOTIDE SEQUENCE</scope>
    <source>
        <strain evidence="1">NBRC 112290</strain>
    </source>
</reference>
<keyword evidence="2" id="KW-1185">Reference proteome</keyword>
<dbReference type="AlphaFoldDB" id="A0AA37UH82"/>
<dbReference type="EMBL" id="BSUM01000001">
    <property type="protein sequence ID" value="GMA30384.1"/>
    <property type="molecule type" value="Genomic_DNA"/>
</dbReference>
<organism evidence="1 2">
    <name type="scientific">Litorihabitans aurantiacus</name>
    <dbReference type="NCBI Taxonomy" id="1930061"/>
    <lineage>
        <taxon>Bacteria</taxon>
        <taxon>Bacillati</taxon>
        <taxon>Actinomycetota</taxon>
        <taxon>Actinomycetes</taxon>
        <taxon>Micrococcales</taxon>
        <taxon>Beutenbergiaceae</taxon>
        <taxon>Litorihabitans</taxon>
    </lineage>
</organism>
<name>A0AA37UH82_9MICO</name>
<sequence>MLWSNDPVEQALLSGTQLAGAAGVDPTRPEVGLYLNDGTGAKVGYYVDLDAGMTVSECRPDGSSRLRVTVRLTSTVPDPAELPAYVTGGGAFVPAGVVRTNLAIFAPADGSVVSVSFSGSDGELPVLSQRQGNVPVALTTVSLDPGRSTELAVELLTAKRTASAPTLRTTPGSRELVPSIDVGCAANS</sequence>